<dbReference type="InterPro" id="IPR000719">
    <property type="entry name" value="Prot_kinase_dom"/>
</dbReference>
<dbReference type="Gene3D" id="3.40.50.620">
    <property type="entry name" value="HUPs"/>
    <property type="match status" value="1"/>
</dbReference>
<dbReference type="RefSeq" id="WP_378477424.1">
    <property type="nucleotide sequence ID" value="NZ_JBHUIW010000007.1"/>
</dbReference>
<feature type="domain" description="Protein kinase" evidence="6">
    <location>
        <begin position="16"/>
        <end position="277"/>
    </location>
</feature>
<dbReference type="InterPro" id="IPR014729">
    <property type="entry name" value="Rossmann-like_a/b/a_fold"/>
</dbReference>
<dbReference type="GO" id="GO:0016301">
    <property type="term" value="F:kinase activity"/>
    <property type="evidence" value="ECO:0007669"/>
    <property type="project" value="UniProtKB-KW"/>
</dbReference>
<gene>
    <name evidence="7" type="ORF">ACFSOX_08780</name>
</gene>
<evidence type="ECO:0000259" key="6">
    <source>
        <dbReference type="PROSITE" id="PS50011"/>
    </source>
</evidence>
<accession>A0ABW5AH17</accession>
<comment type="similarity">
    <text evidence="1">Belongs to the universal stress protein A family.</text>
</comment>
<evidence type="ECO:0000313" key="8">
    <source>
        <dbReference type="Proteomes" id="UP001597314"/>
    </source>
</evidence>
<keyword evidence="4 7" id="KW-0418">Kinase</keyword>
<keyword evidence="3" id="KW-0547">Nucleotide-binding</keyword>
<proteinExistence type="inferred from homology"/>
<dbReference type="InterPro" id="IPR011009">
    <property type="entry name" value="Kinase-like_dom_sf"/>
</dbReference>
<organism evidence="7 8">
    <name type="scientific">Rhodoplanes azumiensis</name>
    <dbReference type="NCBI Taxonomy" id="1897628"/>
    <lineage>
        <taxon>Bacteria</taxon>
        <taxon>Pseudomonadati</taxon>
        <taxon>Pseudomonadota</taxon>
        <taxon>Alphaproteobacteria</taxon>
        <taxon>Hyphomicrobiales</taxon>
        <taxon>Nitrobacteraceae</taxon>
        <taxon>Rhodoplanes</taxon>
    </lineage>
</organism>
<keyword evidence="2" id="KW-0808">Transferase</keyword>
<dbReference type="InterPro" id="IPR006015">
    <property type="entry name" value="Universal_stress_UspA"/>
</dbReference>
<reference evidence="8" key="1">
    <citation type="journal article" date="2019" name="Int. J. Syst. Evol. Microbiol.">
        <title>The Global Catalogue of Microorganisms (GCM) 10K type strain sequencing project: providing services to taxonomists for standard genome sequencing and annotation.</title>
        <authorList>
            <consortium name="The Broad Institute Genomics Platform"/>
            <consortium name="The Broad Institute Genome Sequencing Center for Infectious Disease"/>
            <person name="Wu L."/>
            <person name="Ma J."/>
        </authorList>
    </citation>
    <scope>NUCLEOTIDE SEQUENCE [LARGE SCALE GENOMIC DNA]</scope>
    <source>
        <strain evidence="8">CGMCC 1.6774</strain>
    </source>
</reference>
<dbReference type="InterPro" id="IPR008271">
    <property type="entry name" value="Ser/Thr_kinase_AS"/>
</dbReference>
<dbReference type="PANTHER" id="PTHR43289:SF34">
    <property type="entry name" value="SERINE_THREONINE-PROTEIN KINASE YBDM-RELATED"/>
    <property type="match status" value="1"/>
</dbReference>
<dbReference type="Gene3D" id="1.10.510.10">
    <property type="entry name" value="Transferase(Phosphotransferase) domain 1"/>
    <property type="match status" value="1"/>
</dbReference>
<dbReference type="PROSITE" id="PS00108">
    <property type="entry name" value="PROTEIN_KINASE_ST"/>
    <property type="match status" value="1"/>
</dbReference>
<sequence length="483" mass="53306">MINVRSLAPGQVVDGFKLEQQLEPGGMADFWRVSRDGEATPLIMKIPLLRRGEDPLTIVGFEQEQMILSRLSGPHVPRFVAAGDFERPYIVMEFVAGRSLKTMLADTPLPAAEVAKIGAAIAEALHSIHRQHVTHLDLKPSNIILRDDGSAVLIDFGLSRHDQLPDLIAEEFDEPVGTGAYVAPEQVRRFRGDPRSDIFALGVTLYFLATGERPFGEPERESEWRRRLWRDPFPPARWNALVPPWLQEIILRCLEIDRDDRYSSAAQLRFDLQHPDGVPLTERAVRRDRDGMLTVLSRWLKVRNAPPLRMRSIAGVIDRSPIVMAAVDLSSGDDLGDAIAAALRRVLATVPDARLACVNVLKVSRLALDPMEDAHGRNPHLQRLVELKHWARPLPVSADRITYHVFESPDPAAAIVDYARNNNVDHIVMGARGSSSLRRYLGSVSAQVVAQAPCTVTVVRRSATADEASPAPASTAEAPSAGA</sequence>
<evidence type="ECO:0000313" key="7">
    <source>
        <dbReference type="EMBL" id="MFD2182244.1"/>
    </source>
</evidence>
<evidence type="ECO:0000256" key="4">
    <source>
        <dbReference type="ARBA" id="ARBA00022777"/>
    </source>
</evidence>
<keyword evidence="5" id="KW-0067">ATP-binding</keyword>
<dbReference type="Pfam" id="PF00582">
    <property type="entry name" value="Usp"/>
    <property type="match status" value="1"/>
</dbReference>
<dbReference type="PRINTS" id="PR01438">
    <property type="entry name" value="UNVRSLSTRESS"/>
</dbReference>
<evidence type="ECO:0000256" key="2">
    <source>
        <dbReference type="ARBA" id="ARBA00022679"/>
    </source>
</evidence>
<dbReference type="CDD" id="cd00293">
    <property type="entry name" value="USP-like"/>
    <property type="match status" value="1"/>
</dbReference>
<keyword evidence="8" id="KW-1185">Reference proteome</keyword>
<dbReference type="InterPro" id="IPR006016">
    <property type="entry name" value="UspA"/>
</dbReference>
<dbReference type="SUPFAM" id="SSF56112">
    <property type="entry name" value="Protein kinase-like (PK-like)"/>
    <property type="match status" value="1"/>
</dbReference>
<dbReference type="Pfam" id="PF00069">
    <property type="entry name" value="Pkinase"/>
    <property type="match status" value="1"/>
</dbReference>
<comment type="caution">
    <text evidence="7">The sequence shown here is derived from an EMBL/GenBank/DDBJ whole genome shotgun (WGS) entry which is preliminary data.</text>
</comment>
<dbReference type="PANTHER" id="PTHR43289">
    <property type="entry name" value="MITOGEN-ACTIVATED PROTEIN KINASE KINASE KINASE 20-RELATED"/>
    <property type="match status" value="1"/>
</dbReference>
<dbReference type="Gene3D" id="3.30.200.20">
    <property type="entry name" value="Phosphorylase Kinase, domain 1"/>
    <property type="match status" value="1"/>
</dbReference>
<protein>
    <submittedName>
        <fullName evidence="7">Protein kinase</fullName>
    </submittedName>
</protein>
<dbReference type="SUPFAM" id="SSF52402">
    <property type="entry name" value="Adenine nucleotide alpha hydrolases-like"/>
    <property type="match status" value="1"/>
</dbReference>
<evidence type="ECO:0000256" key="1">
    <source>
        <dbReference type="ARBA" id="ARBA00008791"/>
    </source>
</evidence>
<dbReference type="SMART" id="SM00220">
    <property type="entry name" value="S_TKc"/>
    <property type="match status" value="1"/>
</dbReference>
<dbReference type="PROSITE" id="PS50011">
    <property type="entry name" value="PROTEIN_KINASE_DOM"/>
    <property type="match status" value="1"/>
</dbReference>
<dbReference type="EMBL" id="JBHUIW010000007">
    <property type="protein sequence ID" value="MFD2182244.1"/>
    <property type="molecule type" value="Genomic_DNA"/>
</dbReference>
<dbReference type="CDD" id="cd14014">
    <property type="entry name" value="STKc_PknB_like"/>
    <property type="match status" value="1"/>
</dbReference>
<evidence type="ECO:0000256" key="5">
    <source>
        <dbReference type="ARBA" id="ARBA00022840"/>
    </source>
</evidence>
<dbReference type="Proteomes" id="UP001597314">
    <property type="component" value="Unassembled WGS sequence"/>
</dbReference>
<evidence type="ECO:0000256" key="3">
    <source>
        <dbReference type="ARBA" id="ARBA00022741"/>
    </source>
</evidence>
<name>A0ABW5AH17_9BRAD</name>